<dbReference type="EMBL" id="FWXZ01000001">
    <property type="protein sequence ID" value="SMC38115.1"/>
    <property type="molecule type" value="Genomic_DNA"/>
</dbReference>
<evidence type="ECO:0000313" key="1">
    <source>
        <dbReference type="EMBL" id="SMC38115.1"/>
    </source>
</evidence>
<gene>
    <name evidence="1" type="ORF">SAMN06297397_0439</name>
</gene>
<organism evidence="1 2">
    <name type="scientific">Aristaeella lactis</name>
    <dbReference type="NCBI Taxonomy" id="3046383"/>
    <lineage>
        <taxon>Bacteria</taxon>
        <taxon>Bacillati</taxon>
        <taxon>Bacillota</taxon>
        <taxon>Clostridia</taxon>
        <taxon>Eubacteriales</taxon>
        <taxon>Aristaeellaceae</taxon>
        <taxon>Aristaeella</taxon>
    </lineage>
</organism>
<keyword evidence="2" id="KW-1185">Reference proteome</keyword>
<proteinExistence type="predicted"/>
<protein>
    <submittedName>
        <fullName evidence="1">Endonuclease</fullName>
    </submittedName>
</protein>
<name>A0AC61PI82_9FIRM</name>
<comment type="caution">
    <text evidence="1">The sequence shown here is derived from an EMBL/GenBank/DDBJ whole genome shotgun (WGS) entry which is preliminary data.</text>
</comment>
<sequence length="90" mass="10598">MNYVYLLRCGDGSLYCGWTTDLEARVEQHSLGRGAKYTRSRLPVKLVWYETYEDRHEALSREWHIKHMNREQKLKLISGAAEGKTVPDRE</sequence>
<keyword evidence="1" id="KW-0255">Endonuclease</keyword>
<evidence type="ECO:0000313" key="2">
    <source>
        <dbReference type="Proteomes" id="UP000192328"/>
    </source>
</evidence>
<keyword evidence="1" id="KW-0378">Hydrolase</keyword>
<accession>A0AC61PI82</accession>
<reference evidence="1" key="1">
    <citation type="submission" date="2017-04" db="EMBL/GenBank/DDBJ databases">
        <authorList>
            <person name="Varghese N."/>
            <person name="Submissions S."/>
        </authorList>
    </citation>
    <scope>NUCLEOTIDE SEQUENCE</scope>
    <source>
        <strain evidence="1">WTE2008</strain>
    </source>
</reference>
<keyword evidence="1" id="KW-0540">Nuclease</keyword>
<dbReference type="Proteomes" id="UP000192328">
    <property type="component" value="Unassembled WGS sequence"/>
</dbReference>